<dbReference type="PATRIC" id="fig|695560.3.peg.1903"/>
<dbReference type="HOGENOM" id="CLU_787050_0_0_9"/>
<dbReference type="RefSeq" id="WP_013438607.1">
    <property type="nucleotide sequence ID" value="NC_014724.1"/>
</dbReference>
<accession>E4SMU8</accession>
<feature type="transmembrane region" description="Helical" evidence="1">
    <location>
        <begin position="317"/>
        <end position="340"/>
    </location>
</feature>
<feature type="transmembrane region" description="Helical" evidence="1">
    <location>
        <begin position="263"/>
        <end position="281"/>
    </location>
</feature>
<feature type="transmembrane region" description="Helical" evidence="1">
    <location>
        <begin position="22"/>
        <end position="41"/>
    </location>
</feature>
<sequence>MIYFVLLVVLSISGYFIPKRNIIAYSSIILLVFLTFNAININDFSDYEYIYNNNNLIGAERTSSGWAYLSNIGLKFGLTYQQFKCVIAIICFVLIMITIHYFLRKNYNLIWSLYLIYPALMDIIQIRFFLAISIMIFSMIFLSQRNIKSFIIFTLLFISAVTIHTSVAFYIVLFFIPLLNKYKRIVVFLIVSITAILIPLRSMVTTLLNRYVNDKERLYLQMPISLFRVLLFTVIIIAFVLLSYCVTESIRPEIKISNKERNLLVLTNNINLCMLLLIPILPIAFNFIRIQRISWIFTYMSLFLLQKYNIKLKIGKLLVSAKLTGLFLALFGFFVMMLQFEPLAFWSYPFFR</sequence>
<keyword evidence="1" id="KW-0472">Membrane</keyword>
<reference evidence="2 3" key="1">
    <citation type="journal article" date="2011" name="J. Bacteriol.">
        <title>Genome sequence of Lactobacillus amylovorus GRL1112.</title>
        <authorList>
            <person name="Kant R."/>
            <person name="Paulin L."/>
            <person name="Alatalo E."/>
            <person name="de Vos W.M."/>
            <person name="Palva A."/>
        </authorList>
    </citation>
    <scope>NUCLEOTIDE SEQUENCE [LARGE SCALE GENOMIC DNA]</scope>
    <source>
        <strain evidence="2 3">GRL 1112</strain>
    </source>
</reference>
<keyword evidence="1" id="KW-0812">Transmembrane</keyword>
<organism evidence="2 3">
    <name type="scientific">Lactobacillus amylovorus (strain GRL 1112)</name>
    <dbReference type="NCBI Taxonomy" id="695560"/>
    <lineage>
        <taxon>Bacteria</taxon>
        <taxon>Bacillati</taxon>
        <taxon>Bacillota</taxon>
        <taxon>Bacilli</taxon>
        <taxon>Lactobacillales</taxon>
        <taxon>Lactobacillaceae</taxon>
        <taxon>Lactobacillus</taxon>
    </lineage>
</organism>
<evidence type="ECO:0000256" key="1">
    <source>
        <dbReference type="SAM" id="Phobius"/>
    </source>
</evidence>
<dbReference type="EMBL" id="CP002338">
    <property type="protein sequence ID" value="ADQ59844.1"/>
    <property type="molecule type" value="Genomic_DNA"/>
</dbReference>
<gene>
    <name evidence="2" type="ordered locus">LA2_09695</name>
</gene>
<dbReference type="AlphaFoldDB" id="E4SMU8"/>
<feature type="transmembrane region" description="Helical" evidence="1">
    <location>
        <begin position="150"/>
        <end position="173"/>
    </location>
</feature>
<dbReference type="Pfam" id="PF14897">
    <property type="entry name" value="EpsG"/>
    <property type="match status" value="1"/>
</dbReference>
<feature type="transmembrane region" description="Helical" evidence="1">
    <location>
        <begin position="224"/>
        <end position="242"/>
    </location>
</feature>
<name>E4SMU8_LACAR</name>
<feature type="transmembrane region" description="Helical" evidence="1">
    <location>
        <begin position="81"/>
        <end position="103"/>
    </location>
</feature>
<dbReference type="Proteomes" id="UP000007033">
    <property type="component" value="Chromosome"/>
</dbReference>
<evidence type="ECO:0000313" key="2">
    <source>
        <dbReference type="EMBL" id="ADQ59844.1"/>
    </source>
</evidence>
<dbReference type="KEGG" id="lam:LA2_09695"/>
<dbReference type="InterPro" id="IPR049458">
    <property type="entry name" value="EpsG-like"/>
</dbReference>
<evidence type="ECO:0000313" key="3">
    <source>
        <dbReference type="Proteomes" id="UP000007033"/>
    </source>
</evidence>
<keyword evidence="1" id="KW-1133">Transmembrane helix</keyword>
<evidence type="ECO:0008006" key="4">
    <source>
        <dbReference type="Google" id="ProtNLM"/>
    </source>
</evidence>
<proteinExistence type="predicted"/>
<protein>
    <recommendedName>
        <fullName evidence="4">EpsG family protein</fullName>
    </recommendedName>
</protein>
<feature type="transmembrane region" description="Helical" evidence="1">
    <location>
        <begin position="185"/>
        <end position="204"/>
    </location>
</feature>
<feature type="transmembrane region" description="Helical" evidence="1">
    <location>
        <begin position="124"/>
        <end position="144"/>
    </location>
</feature>